<dbReference type="GO" id="GO:0004069">
    <property type="term" value="F:L-aspartate:2-oxoglutarate aminotransferase activity"/>
    <property type="evidence" value="ECO:0007669"/>
    <property type="project" value="UniProtKB-EC"/>
</dbReference>
<evidence type="ECO:0000256" key="4">
    <source>
        <dbReference type="ARBA" id="ARBA00012753"/>
    </source>
</evidence>
<gene>
    <name evidence="9" type="ORF">BOKJ2_LOCUS13447</name>
</gene>
<feature type="domain" description="Aminotransferase class I/classII large" evidence="8">
    <location>
        <begin position="53"/>
        <end position="418"/>
    </location>
</feature>
<keyword evidence="5" id="KW-0032">Aminotransferase</keyword>
<comment type="similarity">
    <text evidence="2">Belongs to the class-I pyridoxal-phosphate-dependent aminotransferase family.</text>
</comment>
<name>A0A811LQP6_9BILA</name>
<dbReference type="Gene3D" id="3.90.1150.10">
    <property type="entry name" value="Aspartate Aminotransferase, domain 1"/>
    <property type="match status" value="1"/>
</dbReference>
<organism evidence="9 10">
    <name type="scientific">Bursaphelenchus okinawaensis</name>
    <dbReference type="NCBI Taxonomy" id="465554"/>
    <lineage>
        <taxon>Eukaryota</taxon>
        <taxon>Metazoa</taxon>
        <taxon>Ecdysozoa</taxon>
        <taxon>Nematoda</taxon>
        <taxon>Chromadorea</taxon>
        <taxon>Rhabditida</taxon>
        <taxon>Tylenchina</taxon>
        <taxon>Tylenchomorpha</taxon>
        <taxon>Aphelenchoidea</taxon>
        <taxon>Aphelenchoididae</taxon>
        <taxon>Bursaphelenchus</taxon>
    </lineage>
</organism>
<dbReference type="Proteomes" id="UP000783686">
    <property type="component" value="Unassembled WGS sequence"/>
</dbReference>
<dbReference type="PRINTS" id="PR00799">
    <property type="entry name" value="TRANSAMINASE"/>
</dbReference>
<dbReference type="EMBL" id="CAJFDH010000006">
    <property type="protein sequence ID" value="CAD5229388.1"/>
    <property type="molecule type" value="Genomic_DNA"/>
</dbReference>
<evidence type="ECO:0000256" key="3">
    <source>
        <dbReference type="ARBA" id="ARBA00011738"/>
    </source>
</evidence>
<dbReference type="InterPro" id="IPR015422">
    <property type="entry name" value="PyrdxlP-dep_Trfase_small"/>
</dbReference>
<dbReference type="PANTHER" id="PTHR11879">
    <property type="entry name" value="ASPARTATE AMINOTRANSFERASE"/>
    <property type="match status" value="1"/>
</dbReference>
<keyword evidence="7" id="KW-0663">Pyridoxal phosphate</keyword>
<dbReference type="CDD" id="cd00609">
    <property type="entry name" value="AAT_like"/>
    <property type="match status" value="1"/>
</dbReference>
<dbReference type="GO" id="GO:0030170">
    <property type="term" value="F:pyridoxal phosphate binding"/>
    <property type="evidence" value="ECO:0007669"/>
    <property type="project" value="InterPro"/>
</dbReference>
<dbReference type="GO" id="GO:0005829">
    <property type="term" value="C:cytosol"/>
    <property type="evidence" value="ECO:0007669"/>
    <property type="project" value="TreeGrafter"/>
</dbReference>
<comment type="subunit">
    <text evidence="3">Homodimer.</text>
</comment>
<dbReference type="PANTHER" id="PTHR11879:SF55">
    <property type="entry name" value="GLUTAMATE OXALOACETATE TRANSAMINASE 1, ISOFORM B"/>
    <property type="match status" value="1"/>
</dbReference>
<dbReference type="InterPro" id="IPR000796">
    <property type="entry name" value="Asp_trans"/>
</dbReference>
<protein>
    <recommendedName>
        <fullName evidence="4">aspartate transaminase</fullName>
        <ecNumber evidence="4">2.6.1.1</ecNumber>
    </recommendedName>
</protein>
<dbReference type="SUPFAM" id="SSF53383">
    <property type="entry name" value="PLP-dependent transferases"/>
    <property type="match status" value="1"/>
</dbReference>
<dbReference type="InterPro" id="IPR015424">
    <property type="entry name" value="PyrdxlP-dep_Trfase"/>
</dbReference>
<dbReference type="EMBL" id="CAJFCW020000006">
    <property type="protein sequence ID" value="CAG9126557.1"/>
    <property type="molecule type" value="Genomic_DNA"/>
</dbReference>
<dbReference type="GO" id="GO:0006532">
    <property type="term" value="P:aspartate biosynthetic process"/>
    <property type="evidence" value="ECO:0007669"/>
    <property type="project" value="TreeGrafter"/>
</dbReference>
<dbReference type="OrthoDB" id="6752799at2759"/>
<evidence type="ECO:0000259" key="8">
    <source>
        <dbReference type="Pfam" id="PF00155"/>
    </source>
</evidence>
<dbReference type="Proteomes" id="UP000614601">
    <property type="component" value="Unassembled WGS sequence"/>
</dbReference>
<proteinExistence type="inferred from homology"/>
<evidence type="ECO:0000256" key="7">
    <source>
        <dbReference type="ARBA" id="ARBA00022898"/>
    </source>
</evidence>
<comment type="caution">
    <text evidence="9">The sequence shown here is derived from an EMBL/GenBank/DDBJ whole genome shotgun (WGS) entry which is preliminary data.</text>
</comment>
<dbReference type="Pfam" id="PF00155">
    <property type="entry name" value="Aminotran_1_2"/>
    <property type="match status" value="1"/>
</dbReference>
<keyword evidence="10" id="KW-1185">Reference proteome</keyword>
<reference evidence="9" key="1">
    <citation type="submission" date="2020-09" db="EMBL/GenBank/DDBJ databases">
        <authorList>
            <person name="Kikuchi T."/>
        </authorList>
    </citation>
    <scope>NUCLEOTIDE SEQUENCE</scope>
    <source>
        <strain evidence="9">SH1</strain>
    </source>
</reference>
<evidence type="ECO:0000256" key="6">
    <source>
        <dbReference type="ARBA" id="ARBA00022679"/>
    </source>
</evidence>
<dbReference type="EC" id="2.6.1.1" evidence="4"/>
<evidence type="ECO:0000313" key="10">
    <source>
        <dbReference type="Proteomes" id="UP000614601"/>
    </source>
</evidence>
<keyword evidence="6" id="KW-0808">Transferase</keyword>
<dbReference type="AlphaFoldDB" id="A0A811LQP6"/>
<dbReference type="InterPro" id="IPR004839">
    <property type="entry name" value="Aminotransferase_I/II_large"/>
</dbReference>
<evidence type="ECO:0000256" key="5">
    <source>
        <dbReference type="ARBA" id="ARBA00022576"/>
    </source>
</evidence>
<evidence type="ECO:0000256" key="1">
    <source>
        <dbReference type="ARBA" id="ARBA00001933"/>
    </source>
</evidence>
<evidence type="ECO:0000256" key="2">
    <source>
        <dbReference type="ARBA" id="ARBA00007441"/>
    </source>
</evidence>
<dbReference type="Gene3D" id="3.40.640.10">
    <property type="entry name" value="Type I PLP-dependent aspartate aminotransferase-like (Major domain)"/>
    <property type="match status" value="1"/>
</dbReference>
<sequence length="426" mass="47934">MIISGIRTFSSSFVRSQSRARFVVSNPRKPSLFELIRPTNEPTTSLDVPSGAINLSIDTFRNENGQPWSLPIVREVEKQLALDENLDHDYLDPQVGLKSFIEYSTHLLLGQHLGNALRENVVAVQTVSATGALRLGLEFAVKVLGLNEAHLANPSWSDYGVILQNSGISKIKDYPYWDYENKRLAFDGMIKTLRYAEPGSIVLLQCGHNPTGVDPDPAQWRRLAEVIKDQDLVPFFDVTNIGLSSGDPQEDAAPVRLFAELGIELFVAQSFSKNFGLYSERVGNLLVLSTEPSKTREIKEYLVQLSKGLWSSAPLHGARIVGHILKTQYLRAQWLNQVRMMFMRTQKSRNDFYKALMDHKTPGHWDHIIQSTGLYCLLGLSEPQRNYILRKHNIFISPSGRINVCAITNDNLGQIVHAVDDSVRNH</sequence>
<dbReference type="InterPro" id="IPR015421">
    <property type="entry name" value="PyrdxlP-dep_Trfase_major"/>
</dbReference>
<evidence type="ECO:0000313" key="9">
    <source>
        <dbReference type="EMBL" id="CAD5229388.1"/>
    </source>
</evidence>
<accession>A0A811LQP6</accession>
<comment type="cofactor">
    <cofactor evidence="1">
        <name>pyridoxal 5'-phosphate</name>
        <dbReference type="ChEBI" id="CHEBI:597326"/>
    </cofactor>
</comment>